<proteinExistence type="predicted"/>
<dbReference type="AlphaFoldDB" id="A0A9Q0RSR6"/>
<dbReference type="EMBL" id="JAPWDV010000001">
    <property type="protein sequence ID" value="KAJ6225114.1"/>
    <property type="molecule type" value="Genomic_DNA"/>
</dbReference>
<reference evidence="1" key="1">
    <citation type="submission" date="2022-12" db="EMBL/GenBank/DDBJ databases">
        <title>Genome assemblies of Blomia tropicalis.</title>
        <authorList>
            <person name="Cui Y."/>
        </authorList>
    </citation>
    <scope>NUCLEOTIDE SEQUENCE</scope>
    <source>
        <tissue evidence="1">Adult mites</tissue>
    </source>
</reference>
<gene>
    <name evidence="1" type="ORF">RDWZM_003659</name>
</gene>
<keyword evidence="2" id="KW-1185">Reference proteome</keyword>
<name>A0A9Q0RSR6_BLOTA</name>
<evidence type="ECO:0000313" key="2">
    <source>
        <dbReference type="Proteomes" id="UP001142055"/>
    </source>
</evidence>
<sequence length="401" mass="47022">MNSHSINEIVHCEPIETMGINTTKYNIFSDLDCLDFSSLSIQSNENFWVNYKLNDIVYGKYVSLSDDEIIKFGTVWLFEYFSGDFLGMYWFAEWTLILALQISLPNDDSKKLFSDFLVNPGCMELNFYKTYERQYENLIGKNLIEIINMKRVDGFDSTRLFTFLSDNHVNHRLKANLICFIALYSFKCCSMSYSFHNYEKMFCEYYIGSLEKSAIGSPHYKIVSILGTIFNIGSFHLRTILVPCLTIWAHFDRNLIKNETNALISEMLNECVLSTFRFKGLHPIELYENACKKLQIFDGSLLKRTFEPEFATQYERLQSCHKEYAEPKRSLYPWARCLDPSIMNHFEMCDNSWICWLMSTVTDDLYKNYPLFAYEGIDKFDQQTLAIEKGQSFLIDLHSNN</sequence>
<comment type="caution">
    <text evidence="1">The sequence shown here is derived from an EMBL/GenBank/DDBJ whole genome shotgun (WGS) entry which is preliminary data.</text>
</comment>
<accession>A0A9Q0RSR6</accession>
<organism evidence="1 2">
    <name type="scientific">Blomia tropicalis</name>
    <name type="common">Mite</name>
    <dbReference type="NCBI Taxonomy" id="40697"/>
    <lineage>
        <taxon>Eukaryota</taxon>
        <taxon>Metazoa</taxon>
        <taxon>Ecdysozoa</taxon>
        <taxon>Arthropoda</taxon>
        <taxon>Chelicerata</taxon>
        <taxon>Arachnida</taxon>
        <taxon>Acari</taxon>
        <taxon>Acariformes</taxon>
        <taxon>Sarcoptiformes</taxon>
        <taxon>Astigmata</taxon>
        <taxon>Glycyphagoidea</taxon>
        <taxon>Echimyopodidae</taxon>
        <taxon>Blomia</taxon>
    </lineage>
</organism>
<dbReference type="Proteomes" id="UP001142055">
    <property type="component" value="Chromosome 1"/>
</dbReference>
<evidence type="ECO:0000313" key="1">
    <source>
        <dbReference type="EMBL" id="KAJ6225114.1"/>
    </source>
</evidence>
<protein>
    <submittedName>
        <fullName evidence="1">Uncharacterized protein</fullName>
    </submittedName>
</protein>